<dbReference type="VEuPathDB" id="FungiDB:A1Q1_02753"/>
<accession>J5RHP0</accession>
<gene>
    <name evidence="8" type="ORF">A1Q1_02753</name>
</gene>
<keyword evidence="3" id="KW-0805">Transcription regulation</keyword>
<dbReference type="AlphaFoldDB" id="J5RHP0"/>
<feature type="compositionally biased region" description="Acidic residues" evidence="7">
    <location>
        <begin position="454"/>
        <end position="466"/>
    </location>
</feature>
<comment type="subcellular location">
    <subcellularLocation>
        <location evidence="1">Nucleus</location>
    </subcellularLocation>
</comment>
<feature type="compositionally biased region" description="Basic and acidic residues" evidence="7">
    <location>
        <begin position="389"/>
        <end position="414"/>
    </location>
</feature>
<dbReference type="GO" id="GO:0016251">
    <property type="term" value="F:RNA polymerase II general transcription initiation factor activity"/>
    <property type="evidence" value="ECO:0007669"/>
    <property type="project" value="TreeGrafter"/>
</dbReference>
<dbReference type="GeneID" id="25986266"/>
<evidence type="ECO:0000313" key="9">
    <source>
        <dbReference type="Proteomes" id="UP000002748"/>
    </source>
</evidence>
<dbReference type="HOGENOM" id="CLU_392866_0_0_1"/>
<evidence type="ECO:0000256" key="6">
    <source>
        <dbReference type="ARBA" id="ARBA00023242"/>
    </source>
</evidence>
<comment type="similarity">
    <text evidence="2">Belongs to the TFIIF alpha subunit family.</text>
</comment>
<evidence type="ECO:0000256" key="5">
    <source>
        <dbReference type="ARBA" id="ARBA00023163"/>
    </source>
</evidence>
<dbReference type="RefSeq" id="XP_014184140.1">
    <property type="nucleotide sequence ID" value="XM_014328665.1"/>
</dbReference>
<dbReference type="GO" id="GO:0003677">
    <property type="term" value="F:DNA binding"/>
    <property type="evidence" value="ECO:0007669"/>
    <property type="project" value="UniProtKB-KW"/>
</dbReference>
<evidence type="ECO:0000256" key="7">
    <source>
        <dbReference type="SAM" id="MobiDB-lite"/>
    </source>
</evidence>
<evidence type="ECO:0000313" key="8">
    <source>
        <dbReference type="EMBL" id="EJT52703.1"/>
    </source>
</evidence>
<evidence type="ECO:0000256" key="4">
    <source>
        <dbReference type="ARBA" id="ARBA00023125"/>
    </source>
</evidence>
<dbReference type="GO" id="GO:0001096">
    <property type="term" value="F:TFIIF-class transcription factor complex binding"/>
    <property type="evidence" value="ECO:0007669"/>
    <property type="project" value="TreeGrafter"/>
</dbReference>
<feature type="compositionally biased region" description="Basic and acidic residues" evidence="7">
    <location>
        <begin position="442"/>
        <end position="451"/>
    </location>
</feature>
<dbReference type="InterPro" id="IPR011039">
    <property type="entry name" value="TFIIF_interaction"/>
</dbReference>
<dbReference type="KEGG" id="tasa:A1Q1_02753"/>
<dbReference type="OrthoDB" id="76676at2759"/>
<evidence type="ECO:0000256" key="1">
    <source>
        <dbReference type="ARBA" id="ARBA00004123"/>
    </source>
</evidence>
<feature type="region of interest" description="Disordered" evidence="7">
    <location>
        <begin position="369"/>
        <end position="626"/>
    </location>
</feature>
<dbReference type="InterPro" id="IPR008851">
    <property type="entry name" value="TFIIF-alpha"/>
</dbReference>
<feature type="compositionally biased region" description="Acidic residues" evidence="7">
    <location>
        <begin position="416"/>
        <end position="426"/>
    </location>
</feature>
<dbReference type="GO" id="GO:0006367">
    <property type="term" value="P:transcription initiation at RNA polymerase II promoter"/>
    <property type="evidence" value="ECO:0007669"/>
    <property type="project" value="InterPro"/>
</dbReference>
<comment type="caution">
    <text evidence="8">The sequence shown here is derived from an EMBL/GenBank/DDBJ whole genome shotgun (WGS) entry which is preliminary data.</text>
</comment>
<evidence type="ECO:0000256" key="3">
    <source>
        <dbReference type="ARBA" id="ARBA00023015"/>
    </source>
</evidence>
<keyword evidence="5" id="KW-0804">Transcription</keyword>
<feature type="compositionally biased region" description="Low complexity" evidence="7">
    <location>
        <begin position="555"/>
        <end position="581"/>
    </location>
</feature>
<protein>
    <submittedName>
        <fullName evidence="8">Uncharacterized protein</fullName>
    </submittedName>
</protein>
<feature type="region of interest" description="Disordered" evidence="7">
    <location>
        <begin position="1"/>
        <end position="41"/>
    </location>
</feature>
<dbReference type="GO" id="GO:0032968">
    <property type="term" value="P:positive regulation of transcription elongation by RNA polymerase II"/>
    <property type="evidence" value="ECO:0007669"/>
    <property type="project" value="InterPro"/>
</dbReference>
<keyword evidence="4" id="KW-0238">DNA-binding</keyword>
<evidence type="ECO:0000256" key="2">
    <source>
        <dbReference type="ARBA" id="ARBA00005249"/>
    </source>
</evidence>
<dbReference type="Proteomes" id="UP000002748">
    <property type="component" value="Unassembled WGS sequence"/>
</dbReference>
<reference evidence="8 9" key="1">
    <citation type="journal article" date="2012" name="Eukaryot. Cell">
        <title>Draft genome sequence of CBS 2479, the standard type strain of Trichosporon asahii.</title>
        <authorList>
            <person name="Yang R.Y."/>
            <person name="Li H.T."/>
            <person name="Zhu H."/>
            <person name="Zhou G.P."/>
            <person name="Wang M."/>
            <person name="Wang L."/>
        </authorList>
    </citation>
    <scope>NUCLEOTIDE SEQUENCE [LARGE SCALE GENOMIC DNA]</scope>
    <source>
        <strain evidence="9">ATCC 90039 / CBS 2479 / JCM 2466 / KCTC 7840 / NCYC 2677 / UAMH 7654</strain>
    </source>
</reference>
<dbReference type="PANTHER" id="PTHR13011:SF0">
    <property type="entry name" value="GENERAL TRANSCRIPTION FACTOR IIF SUBUNIT 1"/>
    <property type="match status" value="1"/>
</dbReference>
<sequence length="702" mass="78755">MAGDAFFLKKKSRPRQLGAAKPGAGAGPSRPVRPRPATRPPAKLVGLAAAKAKQEEEAKAVKAENVVEIQIVSAEPGSGLRYNLMKMNMLRDVDPSQIASPMLLNRKQPGPKAPPQFAHDAEGKIIGRYVYDENGKPVLDDEGKPKIEIKQEMDMSLVGTAPGQTNKRRGKRNTKEVFHQDLEVIKLRREEANPWVLEAKNPTEGSELPEFWVGRMQEPSTLPTVLLVNEGEGATFTMVPMGRTYRFDPQRRFKMLDPDQANRYFELQDKHHVHDRWGLRTDDTGNLKVDEQNFIKNSNRVKRFEAKVEEVLSLPGEEMKPSLRARSQPKAAKGYYDSSYFDDYKAENRQMGRALEGGFDEELDYDVNEDFQDDEDSNTFYVNREEEEEKKLQEERQKEEYKLANRNVGDRPQLEENSDDDDEEDPFALTSEGRRLRRMMRKRGEEERDLYGSDSDDDSDSELEELERDREREKEKEKEKEKEERNGSRAGSAQPGERSSNSPNKKAMPKAGAGAALLAKRAASRGASPSVRSRAGSPLARGSSPDGRASSPVGRAGSPAARAGSPAARAGSPAARAGSPAVHGKRKATESPMRDTPPSTGEDGQQKKKKKSNRGSATPVPEYEPFPDMLTREEVIRWFKPRGSVHMKDAVNAFIPRIKRGAHDVQQKNQSLLLYYIRQMTMATDPGQGKNKKLQLRPEYNV</sequence>
<name>J5RHP0_TRIAS</name>
<proteinExistence type="inferred from homology"/>
<dbReference type="GO" id="GO:0005674">
    <property type="term" value="C:transcription factor TFIIF complex"/>
    <property type="evidence" value="ECO:0007669"/>
    <property type="project" value="TreeGrafter"/>
</dbReference>
<keyword evidence="6" id="KW-0539">Nucleus</keyword>
<dbReference type="PANTHER" id="PTHR13011">
    <property type="entry name" value="TFIIF-ALPHA"/>
    <property type="match status" value="1"/>
</dbReference>
<feature type="compositionally biased region" description="Basic and acidic residues" evidence="7">
    <location>
        <begin position="467"/>
        <end position="487"/>
    </location>
</feature>
<dbReference type="SUPFAM" id="SSF50916">
    <property type="entry name" value="Rap30/74 interaction domains"/>
    <property type="match status" value="1"/>
</dbReference>
<dbReference type="EMBL" id="ALBS01000020">
    <property type="protein sequence ID" value="EJT52703.1"/>
    <property type="molecule type" value="Genomic_DNA"/>
</dbReference>
<feature type="compositionally biased region" description="Low complexity" evidence="7">
    <location>
        <begin position="18"/>
        <end position="30"/>
    </location>
</feature>
<feature type="compositionally biased region" description="Low complexity" evidence="7">
    <location>
        <begin position="510"/>
        <end position="528"/>
    </location>
</feature>
<organism evidence="8 9">
    <name type="scientific">Trichosporon asahii var. asahii (strain ATCC 90039 / CBS 2479 / JCM 2466 / KCTC 7840 / NBRC 103889/ NCYC 2677 / UAMH 7654)</name>
    <name type="common">Yeast</name>
    <dbReference type="NCBI Taxonomy" id="1186058"/>
    <lineage>
        <taxon>Eukaryota</taxon>
        <taxon>Fungi</taxon>
        <taxon>Dikarya</taxon>
        <taxon>Basidiomycota</taxon>
        <taxon>Agaricomycotina</taxon>
        <taxon>Tremellomycetes</taxon>
        <taxon>Trichosporonales</taxon>
        <taxon>Trichosporonaceae</taxon>
        <taxon>Trichosporon</taxon>
    </lineage>
</organism>